<reference evidence="1 2" key="1">
    <citation type="submission" date="2019-07" db="EMBL/GenBank/DDBJ databases">
        <title>Annotation for the trematode Paragonimus westermani.</title>
        <authorList>
            <person name="Choi Y.-J."/>
        </authorList>
    </citation>
    <scope>NUCLEOTIDE SEQUENCE [LARGE SCALE GENOMIC DNA]</scope>
    <source>
        <strain evidence="1">180907_Pwestermani</strain>
    </source>
</reference>
<evidence type="ECO:0000313" key="2">
    <source>
        <dbReference type="Proteomes" id="UP000699462"/>
    </source>
</evidence>
<accession>A0A8T0D4H3</accession>
<keyword evidence="2" id="KW-1185">Reference proteome</keyword>
<organism evidence="1 2">
    <name type="scientific">Paragonimus westermani</name>
    <dbReference type="NCBI Taxonomy" id="34504"/>
    <lineage>
        <taxon>Eukaryota</taxon>
        <taxon>Metazoa</taxon>
        <taxon>Spiralia</taxon>
        <taxon>Lophotrochozoa</taxon>
        <taxon>Platyhelminthes</taxon>
        <taxon>Trematoda</taxon>
        <taxon>Digenea</taxon>
        <taxon>Plagiorchiida</taxon>
        <taxon>Troglotremata</taxon>
        <taxon>Troglotrematidae</taxon>
        <taxon>Paragonimus</taxon>
    </lineage>
</organism>
<dbReference type="OrthoDB" id="6284067at2759"/>
<dbReference type="AlphaFoldDB" id="A0A8T0D4H3"/>
<gene>
    <name evidence="1" type="ORF">P879_07700</name>
</gene>
<proteinExistence type="predicted"/>
<sequence length="362" mass="39522">MRLSSKAVANQNSQKEKWLNEKARCVGTQLLGWTYQNALLSGLSKPSVATRPIATTNASNWKSDRSVLHNRLLRNQKEFKFYHYDDPRAYIIQYRRDCSSVATVNAGDGPLEMFKCMERSGGYGITSKSDSNVEASAKKAPAVKIENVGVERDHSTANSTIAPSVVVDSQCVRPQAGVKLVPITQSSTQVVDSKATTTISTSSSFTVVKSTSTGPTAMQLWPVDLCHNNLVLPRPNPNGLTELACLSADRVARRSQMPVSHTNPRRDGLRTALVGLRGPTIGHAHSKQPVRLASFGQQPAGLNSYPSVTGHMWSQNAALRDTYTNLEAKNTSNHFRVKSSNPWISSSARTTTRKVITVSLTK</sequence>
<dbReference type="EMBL" id="JTDF01021413">
    <property type="protein sequence ID" value="KAF8561864.1"/>
    <property type="molecule type" value="Genomic_DNA"/>
</dbReference>
<name>A0A8T0D4H3_9TREM</name>
<dbReference type="Proteomes" id="UP000699462">
    <property type="component" value="Unassembled WGS sequence"/>
</dbReference>
<protein>
    <submittedName>
        <fullName evidence="1">Uncharacterized protein</fullName>
    </submittedName>
</protein>
<evidence type="ECO:0000313" key="1">
    <source>
        <dbReference type="EMBL" id="KAF8561864.1"/>
    </source>
</evidence>
<comment type="caution">
    <text evidence="1">The sequence shown here is derived from an EMBL/GenBank/DDBJ whole genome shotgun (WGS) entry which is preliminary data.</text>
</comment>